<keyword evidence="1" id="KW-0812">Transmembrane</keyword>
<sequence>MGISELNISNSSSLCFIDLFDLLNHSSNATQSLLPYNHRLFSDIVLYPTRPNPVFQYSESPHDSHITSACSSVHSGLISRLLHGLVGHITNDDDSYSHIRPNCLSRLTNLVWRQHECIGVYSKTPDSDTLNFTTSIYPPQRLQSVCALWQLPSQAYTCSPCVASDCLQPSDLIARRMALLFFILSDAALVTASESWRLYLMESVGNTEHNNVDRLVSAHQLYLPHSESFGSGGGPKTEPPYVGHMAQTPFREILSLVGRFVLIFYYYYFLGTRIIILGVIIVIFLESTHLNFNCFYTILRSE</sequence>
<evidence type="ECO:0000313" key="2">
    <source>
        <dbReference type="EMBL" id="VEL09766.1"/>
    </source>
</evidence>
<keyword evidence="1" id="KW-0472">Membrane</keyword>
<feature type="transmembrane region" description="Helical" evidence="1">
    <location>
        <begin position="265"/>
        <end position="285"/>
    </location>
</feature>
<evidence type="ECO:0000256" key="1">
    <source>
        <dbReference type="SAM" id="Phobius"/>
    </source>
</evidence>
<dbReference type="AlphaFoldDB" id="A0A448WEG2"/>
<name>A0A448WEG2_9PLAT</name>
<organism evidence="2 3">
    <name type="scientific">Protopolystoma xenopodis</name>
    <dbReference type="NCBI Taxonomy" id="117903"/>
    <lineage>
        <taxon>Eukaryota</taxon>
        <taxon>Metazoa</taxon>
        <taxon>Spiralia</taxon>
        <taxon>Lophotrochozoa</taxon>
        <taxon>Platyhelminthes</taxon>
        <taxon>Monogenea</taxon>
        <taxon>Polyopisthocotylea</taxon>
        <taxon>Polystomatidea</taxon>
        <taxon>Polystomatidae</taxon>
        <taxon>Protopolystoma</taxon>
    </lineage>
</organism>
<keyword evidence="3" id="KW-1185">Reference proteome</keyword>
<dbReference type="Proteomes" id="UP000784294">
    <property type="component" value="Unassembled WGS sequence"/>
</dbReference>
<protein>
    <submittedName>
        <fullName evidence="2">Uncharacterized protein</fullName>
    </submittedName>
</protein>
<evidence type="ECO:0000313" key="3">
    <source>
        <dbReference type="Proteomes" id="UP000784294"/>
    </source>
</evidence>
<accession>A0A448WEG2</accession>
<keyword evidence="1" id="KW-1133">Transmembrane helix</keyword>
<reference evidence="2" key="1">
    <citation type="submission" date="2018-11" db="EMBL/GenBank/DDBJ databases">
        <authorList>
            <consortium name="Pathogen Informatics"/>
        </authorList>
    </citation>
    <scope>NUCLEOTIDE SEQUENCE</scope>
</reference>
<proteinExistence type="predicted"/>
<gene>
    <name evidence="2" type="ORF">PXEA_LOCUS3206</name>
</gene>
<comment type="caution">
    <text evidence="2">The sequence shown here is derived from an EMBL/GenBank/DDBJ whole genome shotgun (WGS) entry which is preliminary data.</text>
</comment>
<dbReference type="EMBL" id="CAAALY010007195">
    <property type="protein sequence ID" value="VEL09766.1"/>
    <property type="molecule type" value="Genomic_DNA"/>
</dbReference>
<dbReference type="OrthoDB" id="20729at2759"/>